<dbReference type="CDD" id="cd00077">
    <property type="entry name" value="HDc"/>
    <property type="match status" value="1"/>
</dbReference>
<dbReference type="InterPro" id="IPR052020">
    <property type="entry name" value="Cyclic_di-GMP/3'3'-cGAMP_PDE"/>
</dbReference>
<dbReference type="PANTHER" id="PTHR45228:SF1">
    <property type="entry name" value="CYCLIC DI-GMP PHOSPHODIESTERASE TM_0186"/>
    <property type="match status" value="1"/>
</dbReference>
<dbReference type="PANTHER" id="PTHR45228">
    <property type="entry name" value="CYCLIC DI-GMP PHOSPHODIESTERASE TM_0186-RELATED"/>
    <property type="match status" value="1"/>
</dbReference>
<gene>
    <name evidence="2" type="ORF">CUN59_13845</name>
</gene>
<comment type="caution">
    <text evidence="2">The sequence shown here is derived from an EMBL/GenBank/DDBJ whole genome shotgun (WGS) entry which is preliminary data.</text>
</comment>
<dbReference type="GO" id="GO:0016787">
    <property type="term" value="F:hydrolase activity"/>
    <property type="evidence" value="ECO:0007669"/>
    <property type="project" value="UniProtKB-KW"/>
</dbReference>
<keyword evidence="3" id="KW-1185">Reference proteome</keyword>
<organism evidence="2 3">
    <name type="scientific">Cuspidothrix issatschenkoi CHARLIE-1</name>
    <dbReference type="NCBI Taxonomy" id="2052836"/>
    <lineage>
        <taxon>Bacteria</taxon>
        <taxon>Bacillati</taxon>
        <taxon>Cyanobacteriota</taxon>
        <taxon>Cyanophyceae</taxon>
        <taxon>Nostocales</taxon>
        <taxon>Aphanizomenonaceae</taxon>
        <taxon>Cuspidothrix</taxon>
    </lineage>
</organism>
<dbReference type="Proteomes" id="UP000239589">
    <property type="component" value="Unassembled WGS sequence"/>
</dbReference>
<dbReference type="Gene3D" id="1.10.3210.10">
    <property type="entry name" value="Hypothetical protein af1432"/>
    <property type="match status" value="1"/>
</dbReference>
<evidence type="ECO:0000313" key="2">
    <source>
        <dbReference type="EMBL" id="PPJ62748.1"/>
    </source>
</evidence>
<feature type="domain" description="HD-GYP" evidence="1">
    <location>
        <begin position="234"/>
        <end position="436"/>
    </location>
</feature>
<dbReference type="EMBL" id="PGEM01000099">
    <property type="protein sequence ID" value="PPJ62748.1"/>
    <property type="molecule type" value="Genomic_DNA"/>
</dbReference>
<dbReference type="OrthoDB" id="9804747at2"/>
<evidence type="ECO:0000313" key="3">
    <source>
        <dbReference type="Proteomes" id="UP000239589"/>
    </source>
</evidence>
<dbReference type="AlphaFoldDB" id="A0A2S6CSK2"/>
<dbReference type="RefSeq" id="WP_104388391.1">
    <property type="nucleotide sequence ID" value="NZ_PGEM01000099.1"/>
</dbReference>
<dbReference type="Pfam" id="PF17150">
    <property type="entry name" value="CHASE6_C"/>
    <property type="match status" value="1"/>
</dbReference>
<dbReference type="Pfam" id="PF13487">
    <property type="entry name" value="HD_5"/>
    <property type="match status" value="1"/>
</dbReference>
<name>A0A2S6CSK2_9CYAN</name>
<dbReference type="InterPro" id="IPR019278">
    <property type="entry name" value="DICT_dom"/>
</dbReference>
<proteinExistence type="predicted"/>
<keyword evidence="2" id="KW-0378">Hydrolase</keyword>
<reference evidence="2 3" key="1">
    <citation type="submission" date="2018-02" db="EMBL/GenBank/DDBJ databases">
        <title>Discovery of a pederin family compound in a non-symbiotic bloom-forming cyanobacterium.</title>
        <authorList>
            <person name="Kust A."/>
            <person name="Mares J."/>
            <person name="Jokela J."/>
            <person name="Urajova P."/>
            <person name="Hajek J."/>
            <person name="Saurav K."/>
            <person name="Voracova K."/>
            <person name="Fewer D.P."/>
            <person name="Haapaniemi E."/>
            <person name="Permi P."/>
            <person name="Rehakova K."/>
            <person name="Sivonen K."/>
            <person name="Hrouzek P."/>
        </authorList>
    </citation>
    <scope>NUCLEOTIDE SEQUENCE [LARGE SCALE GENOMIC DNA]</scope>
    <source>
        <strain evidence="2 3">CHARLIE-1</strain>
    </source>
</reference>
<protein>
    <submittedName>
        <fullName evidence="2">Metal-dependent phosphohydrolase</fullName>
    </submittedName>
</protein>
<dbReference type="InterPro" id="IPR033415">
    <property type="entry name" value="CHASE6_C"/>
</dbReference>
<accession>A0A2S6CSK2</accession>
<dbReference type="InterPro" id="IPR003607">
    <property type="entry name" value="HD/PDEase_dom"/>
</dbReference>
<evidence type="ECO:0000259" key="1">
    <source>
        <dbReference type="PROSITE" id="PS51832"/>
    </source>
</evidence>
<dbReference type="Pfam" id="PF10069">
    <property type="entry name" value="DICT"/>
    <property type="match status" value="1"/>
</dbReference>
<dbReference type="PROSITE" id="PS51832">
    <property type="entry name" value="HD_GYP"/>
    <property type="match status" value="1"/>
</dbReference>
<dbReference type="InterPro" id="IPR037522">
    <property type="entry name" value="HD_GYP_dom"/>
</dbReference>
<sequence>MLQGSILQKLEASHRHSIRPIRFGVYYKNTLVALCHALEDHILTNNNNPFVITAFQQGKWYLQEANRYADIAQRSREIVIMAAADAGFTEHPTGQLANVDLVGLATDDPVAQEWHLIILAPDYTAMVICQELSEADYGVGGLPTGDLDRKFYGLWTFEPELVRETAVLAIAHIKNYDPQLADKLSQHQQAIHTTPSSSTDVATVVGRVIDYLKTGLDRQFIPSTAHQKFLDRNLVSNEIQAFLRMAQLIDLSDINNPMAATEVASIAETMGQLLDLPAWQIKRLRLAALLHRIDPLQKAESLITPTHVTTAYQDEAPSCPLACPLVPGAQALRIMPQLRAVAQIITHQTEWWNGTGEPAGLVGDDIPLESRILSLISEFQLQANEYKYSNKKGAEIFSQALDQCRKQQSTRFDPKLIDTLTLLVMGLQQGLDLPLMTTKVSSGLWLLDSRWDSQSKISEQISTYPQ</sequence>